<dbReference type="PANTHER" id="PTHR21580">
    <property type="entry name" value="SHIPPO-1-RELATED"/>
    <property type="match status" value="1"/>
</dbReference>
<dbReference type="Proteomes" id="UP000822688">
    <property type="component" value="Chromosome 11"/>
</dbReference>
<gene>
    <name evidence="2" type="ORF">KC19_11G029900</name>
</gene>
<dbReference type="AlphaFoldDB" id="A0A8T0GDI5"/>
<proteinExistence type="predicted"/>
<sequence>MSHIDYNEDNPGPGTYWLNYKHVLPQAPIQSIAHHLPIWFDYGKPGPGTYNLRKDGNDSPKYTIAEKNRWFPWSGVPGPGTYFLLDHIKHTNIRVPAYTIADKNKWFPWNGVPGPGTYNLREELPANDDMGYTIGRRFTTKGSPTPGPGAYSPQSPSGSPKYTMAQHVNDASRATTPGVGAYNLRSQEFAGPRYTMGRRFYRLRDMKRERRYSRALKHRPKPARSSSPARAGPQTSPDKVHRKCSTDVHAKPQVPRRASSRFVSPPRTSAIGIQVELPTPGVPPTPAPPPAEPVVPKSNAWMDVGKRLQHTRDAITAAANLPDPEPPPPPASASAEAPPEA</sequence>
<feature type="region of interest" description="Disordered" evidence="1">
    <location>
        <begin position="315"/>
        <end position="341"/>
    </location>
</feature>
<dbReference type="PANTHER" id="PTHR21580:SF28">
    <property type="entry name" value="BOREALIN N-TERMINAL DOMAIN-CONTAINING PROTEIN-RELATED"/>
    <property type="match status" value="1"/>
</dbReference>
<keyword evidence="3" id="KW-1185">Reference proteome</keyword>
<dbReference type="Pfam" id="PF07004">
    <property type="entry name" value="SHIPPO-rpt"/>
    <property type="match status" value="4"/>
</dbReference>
<evidence type="ECO:0000256" key="1">
    <source>
        <dbReference type="SAM" id="MobiDB-lite"/>
    </source>
</evidence>
<accession>A0A8T0GDI5</accession>
<evidence type="ECO:0000313" key="2">
    <source>
        <dbReference type="EMBL" id="KAG0556149.1"/>
    </source>
</evidence>
<feature type="region of interest" description="Disordered" evidence="1">
    <location>
        <begin position="212"/>
        <end position="297"/>
    </location>
</feature>
<organism evidence="2 3">
    <name type="scientific">Ceratodon purpureus</name>
    <name type="common">Fire moss</name>
    <name type="synonym">Dicranum purpureum</name>
    <dbReference type="NCBI Taxonomy" id="3225"/>
    <lineage>
        <taxon>Eukaryota</taxon>
        <taxon>Viridiplantae</taxon>
        <taxon>Streptophyta</taxon>
        <taxon>Embryophyta</taxon>
        <taxon>Bryophyta</taxon>
        <taxon>Bryophytina</taxon>
        <taxon>Bryopsida</taxon>
        <taxon>Dicranidae</taxon>
        <taxon>Pseudoditrichales</taxon>
        <taxon>Ditrichaceae</taxon>
        <taxon>Ceratodon</taxon>
    </lineage>
</organism>
<feature type="compositionally biased region" description="Pro residues" evidence="1">
    <location>
        <begin position="280"/>
        <end position="293"/>
    </location>
</feature>
<feature type="compositionally biased region" description="Basic residues" evidence="1">
    <location>
        <begin position="212"/>
        <end position="222"/>
    </location>
</feature>
<protein>
    <submittedName>
        <fullName evidence="2">Uncharacterized protein</fullName>
    </submittedName>
</protein>
<feature type="compositionally biased region" description="Low complexity" evidence="1">
    <location>
        <begin position="332"/>
        <end position="341"/>
    </location>
</feature>
<feature type="region of interest" description="Disordered" evidence="1">
    <location>
        <begin position="136"/>
        <end position="164"/>
    </location>
</feature>
<feature type="compositionally biased region" description="Polar residues" evidence="1">
    <location>
        <begin position="224"/>
        <end position="237"/>
    </location>
</feature>
<reference evidence="2 3" key="1">
    <citation type="submission" date="2020-06" db="EMBL/GenBank/DDBJ databases">
        <title>WGS assembly of Ceratodon purpureus strain R40.</title>
        <authorList>
            <person name="Carey S.B."/>
            <person name="Jenkins J."/>
            <person name="Shu S."/>
            <person name="Lovell J.T."/>
            <person name="Sreedasyam A."/>
            <person name="Maumus F."/>
            <person name="Tiley G.P."/>
            <person name="Fernandez-Pozo N."/>
            <person name="Barry K."/>
            <person name="Chen C."/>
            <person name="Wang M."/>
            <person name="Lipzen A."/>
            <person name="Daum C."/>
            <person name="Saski C.A."/>
            <person name="Payton A.C."/>
            <person name="Mcbreen J.C."/>
            <person name="Conrad R.E."/>
            <person name="Kollar L.M."/>
            <person name="Olsson S."/>
            <person name="Huttunen S."/>
            <person name="Landis J.B."/>
            <person name="Wickett N.J."/>
            <person name="Johnson M.G."/>
            <person name="Rensing S.A."/>
            <person name="Grimwood J."/>
            <person name="Schmutz J."/>
            <person name="Mcdaniel S.F."/>
        </authorList>
    </citation>
    <scope>NUCLEOTIDE SEQUENCE [LARGE SCALE GENOMIC DNA]</scope>
    <source>
        <strain evidence="2 3">R40</strain>
    </source>
</reference>
<dbReference type="InterPro" id="IPR010736">
    <property type="entry name" value="SHIPPO-rpt"/>
</dbReference>
<dbReference type="EMBL" id="CM026432">
    <property type="protein sequence ID" value="KAG0556149.1"/>
    <property type="molecule type" value="Genomic_DNA"/>
</dbReference>
<name>A0A8T0GDI5_CERPU</name>
<comment type="caution">
    <text evidence="2">The sequence shown here is derived from an EMBL/GenBank/DDBJ whole genome shotgun (WGS) entry which is preliminary data.</text>
</comment>
<evidence type="ECO:0000313" key="3">
    <source>
        <dbReference type="Proteomes" id="UP000822688"/>
    </source>
</evidence>
<dbReference type="InterPro" id="IPR051291">
    <property type="entry name" value="CIMAP"/>
</dbReference>